<reference evidence="1 2" key="1">
    <citation type="submission" date="2023-04" db="EMBL/GenBank/DDBJ databases">
        <title>A novel bacteria isolated from coastal sediment.</title>
        <authorList>
            <person name="Liu X.-J."/>
            <person name="Du Z.-J."/>
        </authorList>
    </citation>
    <scope>NUCLEOTIDE SEQUENCE [LARGE SCALE GENOMIC DNA]</scope>
    <source>
        <strain evidence="1 2">SDUM461003</strain>
    </source>
</reference>
<dbReference type="Proteomes" id="UP001225316">
    <property type="component" value="Unassembled WGS sequence"/>
</dbReference>
<accession>A0ABU1AP98</accession>
<keyword evidence="2" id="KW-1185">Reference proteome</keyword>
<dbReference type="Pfam" id="PF21842">
    <property type="entry name" value="DUF6901"/>
    <property type="match status" value="1"/>
</dbReference>
<dbReference type="InterPro" id="IPR054196">
    <property type="entry name" value="DUF6901"/>
</dbReference>
<dbReference type="EMBL" id="JARXHW010000001">
    <property type="protein sequence ID" value="MDQ8205991.1"/>
    <property type="molecule type" value="Genomic_DNA"/>
</dbReference>
<comment type="caution">
    <text evidence="1">The sequence shown here is derived from an EMBL/GenBank/DDBJ whole genome shotgun (WGS) entry which is preliminary data.</text>
</comment>
<sequence>MDSENVVYRFELKDREIEFDVATRPGQVNADEAHPEWARLGYKQCKCCPLKEADCAYCPAATRINEVIEAFADSQSIERVKVTVTTAERSYFDDCDLQVGINSLLGLMMATSGCPVLKELGAMASFHIPFCTTRQTLHRTVGSYLVKQYFKQRRGEQADWEFKELKELYGVLEGLNQDFSKRIQASATSDALTNAIIMFLATSVVVASSLDDQLARHEAYLTNSPNM</sequence>
<gene>
    <name evidence="1" type="ORF">QEH52_00590</name>
</gene>
<organism evidence="1 2">
    <name type="scientific">Thalassobacterium maritimum</name>
    <dbReference type="NCBI Taxonomy" id="3041265"/>
    <lineage>
        <taxon>Bacteria</taxon>
        <taxon>Pseudomonadati</taxon>
        <taxon>Verrucomicrobiota</taxon>
        <taxon>Opitutia</taxon>
        <taxon>Puniceicoccales</taxon>
        <taxon>Coraliomargaritaceae</taxon>
        <taxon>Thalassobacterium</taxon>
    </lineage>
</organism>
<proteinExistence type="predicted"/>
<evidence type="ECO:0000313" key="1">
    <source>
        <dbReference type="EMBL" id="MDQ8205991.1"/>
    </source>
</evidence>
<protein>
    <submittedName>
        <fullName evidence="1">Uncharacterized protein</fullName>
    </submittedName>
</protein>
<name>A0ABU1AP98_9BACT</name>
<dbReference type="RefSeq" id="WP_308947967.1">
    <property type="nucleotide sequence ID" value="NZ_JARXHW010000001.1"/>
</dbReference>
<evidence type="ECO:0000313" key="2">
    <source>
        <dbReference type="Proteomes" id="UP001225316"/>
    </source>
</evidence>